<evidence type="ECO:0000256" key="5">
    <source>
        <dbReference type="ARBA" id="ARBA00023237"/>
    </source>
</evidence>
<feature type="domain" description="RagB/SusD" evidence="6">
    <location>
        <begin position="488"/>
        <end position="658"/>
    </location>
</feature>
<evidence type="ECO:0000256" key="2">
    <source>
        <dbReference type="ARBA" id="ARBA00006275"/>
    </source>
</evidence>
<evidence type="ECO:0000256" key="4">
    <source>
        <dbReference type="ARBA" id="ARBA00023136"/>
    </source>
</evidence>
<organism evidence="8 9">
    <name type="scientific">Niastella soli</name>
    <dbReference type="NCBI Taxonomy" id="2821487"/>
    <lineage>
        <taxon>Bacteria</taxon>
        <taxon>Pseudomonadati</taxon>
        <taxon>Bacteroidota</taxon>
        <taxon>Chitinophagia</taxon>
        <taxon>Chitinophagales</taxon>
        <taxon>Chitinophagaceae</taxon>
        <taxon>Niastella</taxon>
    </lineage>
</organism>
<sequence>MNHLLIKSLTVSACAMLLFTRCKKVLDEEPRSIYTPEFFKTEKGVQGGISSQYAHLRYIYGQPYYYNTLETGTDEYTYAQSADQNFKDVDLSGVGNLTAASSRSDALWGTAFSNINTASGIIENAAAVGTVSASLIAEARFFRAFDYFLLVQTFGGVPLDLGSGELKFNITASRKSVRNTVPEVYTKAVFPDLLQAINDLPDAPRVTGGVTKNVARLYLSKAYLTYGWWLQNPNNIPTYPAANRTDPDGHDAPWYFQKAYDIAVQGISNPGSYGLENTFYDVHVGGNDRNKEMLLYADHTQESEFYNGACLSCFDSESGNGRNAAVWMVTFNYTVIRSAPNATGDGTAVSSVQREAAQPLGRPYVRMCPTIGAISNTFAEKTLDSRYDGTFSTVYRGNWPKGGATNATLYNANDMPVTPGQPVLSFLEYESQAAGITYPTGATFSGKTSNAVGAGVLPNRADFVISPRGISRIVFPGLWKMGVYRTDNGTGLGQPNATSTRPFKIAKFSEFYLIAAEAAVKGATPVAGKSARELINVLRARAGKWKFSNKDNAAFVADNSAAMTAATPASIDINYVLAERSREYFGEGQRWFDLVRTQKWNELAGSYEIGGTAYGNHTPQTVTRTIEAKHYLRPIPQAQLDGMEATAEEKAAYQNPGYQ</sequence>
<dbReference type="InterPro" id="IPR033985">
    <property type="entry name" value="SusD-like_N"/>
</dbReference>
<accession>A0ABS3Z2B4</accession>
<comment type="similarity">
    <text evidence="2">Belongs to the SusD family.</text>
</comment>
<dbReference type="InterPro" id="IPR011990">
    <property type="entry name" value="TPR-like_helical_dom_sf"/>
</dbReference>
<keyword evidence="3" id="KW-0732">Signal</keyword>
<dbReference type="Gene3D" id="1.25.40.390">
    <property type="match status" value="1"/>
</dbReference>
<dbReference type="InterPro" id="IPR012944">
    <property type="entry name" value="SusD_RagB_dom"/>
</dbReference>
<dbReference type="Pfam" id="PF14322">
    <property type="entry name" value="SusD-like_3"/>
    <property type="match status" value="1"/>
</dbReference>
<keyword evidence="4" id="KW-0472">Membrane</keyword>
<dbReference type="Pfam" id="PF07980">
    <property type="entry name" value="SusD_RagB"/>
    <property type="match status" value="1"/>
</dbReference>
<feature type="domain" description="SusD-like N-terminal" evidence="7">
    <location>
        <begin position="69"/>
        <end position="224"/>
    </location>
</feature>
<evidence type="ECO:0000313" key="8">
    <source>
        <dbReference type="EMBL" id="MBO9204306.1"/>
    </source>
</evidence>
<evidence type="ECO:0000259" key="7">
    <source>
        <dbReference type="Pfam" id="PF14322"/>
    </source>
</evidence>
<evidence type="ECO:0000256" key="3">
    <source>
        <dbReference type="ARBA" id="ARBA00022729"/>
    </source>
</evidence>
<evidence type="ECO:0000259" key="6">
    <source>
        <dbReference type="Pfam" id="PF07980"/>
    </source>
</evidence>
<protein>
    <submittedName>
        <fullName evidence="8">RagB/SusD family nutrient uptake outer membrane protein</fullName>
    </submittedName>
</protein>
<comment type="subcellular location">
    <subcellularLocation>
        <location evidence="1">Cell outer membrane</location>
    </subcellularLocation>
</comment>
<reference evidence="8 9" key="1">
    <citation type="submission" date="2021-03" db="EMBL/GenBank/DDBJ databases">
        <title>Assistant Professor.</title>
        <authorList>
            <person name="Huq M.A."/>
        </authorList>
    </citation>
    <scope>NUCLEOTIDE SEQUENCE [LARGE SCALE GENOMIC DNA]</scope>
    <source>
        <strain evidence="8 9">MAH-29</strain>
    </source>
</reference>
<keyword evidence="9" id="KW-1185">Reference proteome</keyword>
<evidence type="ECO:0000256" key="1">
    <source>
        <dbReference type="ARBA" id="ARBA00004442"/>
    </source>
</evidence>
<gene>
    <name evidence="8" type="ORF">J7I42_28720</name>
</gene>
<keyword evidence="5" id="KW-0998">Cell outer membrane</keyword>
<dbReference type="Proteomes" id="UP000677244">
    <property type="component" value="Unassembled WGS sequence"/>
</dbReference>
<dbReference type="RefSeq" id="WP_209142743.1">
    <property type="nucleotide sequence ID" value="NZ_JAGHKO010000011.1"/>
</dbReference>
<dbReference type="SUPFAM" id="SSF48452">
    <property type="entry name" value="TPR-like"/>
    <property type="match status" value="1"/>
</dbReference>
<dbReference type="EMBL" id="JAGHKO010000011">
    <property type="protein sequence ID" value="MBO9204306.1"/>
    <property type="molecule type" value="Genomic_DNA"/>
</dbReference>
<proteinExistence type="inferred from homology"/>
<name>A0ABS3Z2B4_9BACT</name>
<evidence type="ECO:0000313" key="9">
    <source>
        <dbReference type="Proteomes" id="UP000677244"/>
    </source>
</evidence>
<comment type="caution">
    <text evidence="8">The sequence shown here is derived from an EMBL/GenBank/DDBJ whole genome shotgun (WGS) entry which is preliminary data.</text>
</comment>